<dbReference type="AlphaFoldDB" id="A0A4Y9ZMQ6"/>
<protein>
    <recommendedName>
        <fullName evidence="1">Protein kinase domain-containing protein</fullName>
    </recommendedName>
</protein>
<dbReference type="GO" id="GO:0005524">
    <property type="term" value="F:ATP binding"/>
    <property type="evidence" value="ECO:0007669"/>
    <property type="project" value="InterPro"/>
</dbReference>
<dbReference type="OrthoDB" id="3262759at2759"/>
<dbReference type="PROSITE" id="PS50011">
    <property type="entry name" value="PROTEIN_KINASE_DOM"/>
    <property type="match status" value="1"/>
</dbReference>
<organism evidence="2 3">
    <name type="scientific">Hericium alpestre</name>
    <dbReference type="NCBI Taxonomy" id="135208"/>
    <lineage>
        <taxon>Eukaryota</taxon>
        <taxon>Fungi</taxon>
        <taxon>Dikarya</taxon>
        <taxon>Basidiomycota</taxon>
        <taxon>Agaricomycotina</taxon>
        <taxon>Agaricomycetes</taxon>
        <taxon>Russulales</taxon>
        <taxon>Hericiaceae</taxon>
        <taxon>Hericium</taxon>
    </lineage>
</organism>
<evidence type="ECO:0000259" key="1">
    <source>
        <dbReference type="PROSITE" id="PS50011"/>
    </source>
</evidence>
<proteinExistence type="predicted"/>
<dbReference type="GO" id="GO:0004672">
    <property type="term" value="F:protein kinase activity"/>
    <property type="evidence" value="ECO:0007669"/>
    <property type="project" value="InterPro"/>
</dbReference>
<dbReference type="InterPro" id="IPR000719">
    <property type="entry name" value="Prot_kinase_dom"/>
</dbReference>
<keyword evidence="3" id="KW-1185">Reference proteome</keyword>
<dbReference type="Proteomes" id="UP000298061">
    <property type="component" value="Unassembled WGS sequence"/>
</dbReference>
<dbReference type="Gene3D" id="1.10.510.10">
    <property type="entry name" value="Transferase(Phosphotransferase) domain 1"/>
    <property type="match status" value="1"/>
</dbReference>
<dbReference type="SUPFAM" id="SSF56112">
    <property type="entry name" value="Protein kinase-like (PK-like)"/>
    <property type="match status" value="1"/>
</dbReference>
<reference evidence="2 3" key="1">
    <citation type="submission" date="2019-02" db="EMBL/GenBank/DDBJ databases">
        <title>Genome sequencing of the rare red list fungi Hericium alpestre (H. flagellum).</title>
        <authorList>
            <person name="Buettner E."/>
            <person name="Kellner H."/>
        </authorList>
    </citation>
    <scope>NUCLEOTIDE SEQUENCE [LARGE SCALE GENOMIC DNA]</scope>
    <source>
        <strain evidence="2 3">DSM 108284</strain>
    </source>
</reference>
<dbReference type="InterPro" id="IPR011009">
    <property type="entry name" value="Kinase-like_dom_sf"/>
</dbReference>
<evidence type="ECO:0000313" key="3">
    <source>
        <dbReference type="Proteomes" id="UP000298061"/>
    </source>
</evidence>
<feature type="domain" description="Protein kinase" evidence="1">
    <location>
        <begin position="1"/>
        <end position="188"/>
    </location>
</feature>
<sequence length="188" mass="22097">MQNDHNLRVSKADLKKMPPRAVPLPDRFANELKAYNRLLQTNVCENGFVPRPYGWFIFTGFDDPYWQTKQNGGLPASPYDEWLKDFKEEMRSPRALLLEWIETPRLKTPKITADQFRCIFKTLEELHRARIMHRDVSPRQFFVRGSKVVITDFDAAIISPPDSDVDMVATTMEVRDALWNLFLKEEYM</sequence>
<dbReference type="EMBL" id="SFCI01001867">
    <property type="protein sequence ID" value="TFY74798.1"/>
    <property type="molecule type" value="Genomic_DNA"/>
</dbReference>
<accession>A0A4Y9ZMQ6</accession>
<gene>
    <name evidence="2" type="ORF">EWM64_g9215</name>
</gene>
<name>A0A4Y9ZMQ6_9AGAM</name>
<dbReference type="Pfam" id="PF13095">
    <property type="entry name" value="FTA2"/>
    <property type="match status" value="1"/>
</dbReference>
<comment type="caution">
    <text evidence="2">The sequence shown here is derived from an EMBL/GenBank/DDBJ whole genome shotgun (WGS) entry which is preliminary data.</text>
</comment>
<dbReference type="STRING" id="135208.A0A4Y9ZMQ6"/>
<evidence type="ECO:0000313" key="2">
    <source>
        <dbReference type="EMBL" id="TFY74798.1"/>
    </source>
</evidence>
<dbReference type="InterPro" id="IPR025213">
    <property type="entry name" value="Sim4_Fta2"/>
</dbReference>